<evidence type="ECO:0000313" key="1">
    <source>
        <dbReference type="EMBL" id="ABQ94004.1"/>
    </source>
</evidence>
<accession>A5WEB3</accession>
<dbReference type="PRINTS" id="PR00313">
    <property type="entry name" value="CABNDNGRPT"/>
</dbReference>
<dbReference type="EMBL" id="CP000713">
    <property type="protein sequence ID" value="ABQ94004.1"/>
    <property type="molecule type" value="Genomic_DNA"/>
</dbReference>
<dbReference type="KEGG" id="prw:PsycPRwf_1054"/>
<name>A5WEB3_PSYWF</name>
<dbReference type="STRING" id="349106.PsycPRwf_1054"/>
<proteinExistence type="predicted"/>
<dbReference type="eggNOG" id="COG2931">
    <property type="taxonomic scope" value="Bacteria"/>
</dbReference>
<dbReference type="AlphaFoldDB" id="A5WEB3"/>
<sequence length="527" mass="53073">MKSTKCFSPLLTAEVSGRQDAFTAIYLGEGNDQYIVGNGLLYGFSFGESGDDLFDIQQAISGSYNLYAGSGSDTVNAGSIAGLVDLGSGNPMPSEYLATYNNSTLSLGNDNNVDLASDINTVNVTGSISGGTILGGAGIDKIYVTNGYVDSGATINLGANNDSLTAMGLNNSSTVDMGDGDDVVTIKTDIGNGTGTPTLGLGSGNDTLTVGNSASNDGRLLSGNIDMGTGYDKAYINGTISGGTLNMGSGGSIVQIRTLTGGSVTSTDGVDDIKVTGAMSGGSISTGNDNDKVIIEGIMKGDSSINTGSGNDTVEVTQSVEKSGIYSPSLDLGTGDDSFKSSQFKSGTLSMGDGIDIVDITDTSSGMSGGTIDLGAGNDTINLANMTGGTINGGVGNDNINIVKYTGGTINGGDGIDTVHITGSGSSLTTSSISAVEVLDLGTGDMGNTFSASFNQIRTSSLSGLFIAGDAKDTVNLSGAGNWTKSSTITTGDDGNTYYAYTGKYLSYSDQVIYIDTDIAAADKVIL</sequence>
<gene>
    <name evidence="1" type="ordered locus">PsycPRwf_1054</name>
</gene>
<organism evidence="1">
    <name type="scientific">Psychrobacter sp. (strain PRwf-1)</name>
    <dbReference type="NCBI Taxonomy" id="349106"/>
    <lineage>
        <taxon>Bacteria</taxon>
        <taxon>Pseudomonadati</taxon>
        <taxon>Pseudomonadota</taxon>
        <taxon>Gammaproteobacteria</taxon>
        <taxon>Moraxellales</taxon>
        <taxon>Moraxellaceae</taxon>
        <taxon>Psychrobacter</taxon>
    </lineage>
</organism>
<reference evidence="1" key="1">
    <citation type="submission" date="2007-05" db="EMBL/GenBank/DDBJ databases">
        <title>Complete sequence of chromosome of Psychrobacter sp. PRwf-1.</title>
        <authorList>
            <consortium name="US DOE Joint Genome Institute"/>
            <person name="Copeland A."/>
            <person name="Lucas S."/>
            <person name="Lapidus A."/>
            <person name="Barry K."/>
            <person name="Detter J.C."/>
            <person name="Glavina del Rio T."/>
            <person name="Hammon N."/>
            <person name="Israni S."/>
            <person name="Dalin E."/>
            <person name="Tice H."/>
            <person name="Pitluck S."/>
            <person name="Chain P."/>
            <person name="Malfatti S."/>
            <person name="Shin M."/>
            <person name="Vergez L."/>
            <person name="Schmutz J."/>
            <person name="Larimer F."/>
            <person name="Land M."/>
            <person name="Hauser L."/>
            <person name="Kyrpides N."/>
            <person name="Kim E."/>
            <person name="Tiedje J."/>
            <person name="Richardson P."/>
        </authorList>
    </citation>
    <scope>NUCLEOTIDE SEQUENCE [LARGE SCALE GENOMIC DNA]</scope>
    <source>
        <strain evidence="1">PRwf-1</strain>
    </source>
</reference>
<protein>
    <submittedName>
        <fullName evidence="1">Uncharacterized protein</fullName>
    </submittedName>
</protein>
<dbReference type="HOGENOM" id="CLU_516648_0_0_6"/>
<dbReference type="Gene3D" id="2.160.20.160">
    <property type="match status" value="2"/>
</dbReference>